<evidence type="ECO:0000313" key="2">
    <source>
        <dbReference type="EMBL" id="MFC4132564.1"/>
    </source>
</evidence>
<reference evidence="3" key="1">
    <citation type="journal article" date="2019" name="Int. J. Syst. Evol. Microbiol.">
        <title>The Global Catalogue of Microorganisms (GCM) 10K type strain sequencing project: providing services to taxonomists for standard genome sequencing and annotation.</title>
        <authorList>
            <consortium name="The Broad Institute Genomics Platform"/>
            <consortium name="The Broad Institute Genome Sequencing Center for Infectious Disease"/>
            <person name="Wu L."/>
            <person name="Ma J."/>
        </authorList>
    </citation>
    <scope>NUCLEOTIDE SEQUENCE [LARGE SCALE GENOMIC DNA]</scope>
    <source>
        <strain evidence="3">CGMCC 4.7289</strain>
    </source>
</reference>
<feature type="compositionally biased region" description="Pro residues" evidence="1">
    <location>
        <begin position="11"/>
        <end position="35"/>
    </location>
</feature>
<dbReference type="EMBL" id="JBHSAY010000009">
    <property type="protein sequence ID" value="MFC4132564.1"/>
    <property type="molecule type" value="Genomic_DNA"/>
</dbReference>
<proteinExistence type="predicted"/>
<name>A0ABV8LQP1_9ACTN</name>
<feature type="compositionally biased region" description="Low complexity" evidence="1">
    <location>
        <begin position="95"/>
        <end position="111"/>
    </location>
</feature>
<dbReference type="RefSeq" id="WP_253753022.1">
    <property type="nucleotide sequence ID" value="NZ_JAMZDZ010000001.1"/>
</dbReference>
<evidence type="ECO:0000256" key="1">
    <source>
        <dbReference type="SAM" id="MobiDB-lite"/>
    </source>
</evidence>
<feature type="region of interest" description="Disordered" evidence="1">
    <location>
        <begin position="83"/>
        <end position="111"/>
    </location>
</feature>
<gene>
    <name evidence="2" type="ORF">ACFOZ4_18295</name>
</gene>
<evidence type="ECO:0000313" key="3">
    <source>
        <dbReference type="Proteomes" id="UP001595816"/>
    </source>
</evidence>
<accession>A0ABV8LQP1</accession>
<dbReference type="Proteomes" id="UP001595816">
    <property type="component" value="Unassembled WGS sequence"/>
</dbReference>
<sequence length="301" mass="32290">MTAPAGSPWRFNPPPGWPVPPSGWTPPPGWKPDPSWPPAPAGWAFWIPMQRAPLAAAPPVPQPPLAAPQTPIVAPQIRQVPFAAPHSPPAPKAAPPIRQAPPAVTYTPTTYTSPRKSGLSTAVKILAGFISLAAAVASVWFGYQALPEKYTVEQWRQKAMATCERDFADVRFSVNGVLLKVGASMASLPPPGQVNQGMTEAATALGDLAKALRRFSADLREIKVPEDLRRTDLDAYLTLTGQLTGGIEQMADLLVQYQIGNATPEMMQQTMTTMDTMSQTTIPQWGKAAQRLGLDTCVPTS</sequence>
<keyword evidence="3" id="KW-1185">Reference proteome</keyword>
<feature type="region of interest" description="Disordered" evidence="1">
    <location>
        <begin position="1"/>
        <end position="35"/>
    </location>
</feature>
<comment type="caution">
    <text evidence="2">The sequence shown here is derived from an EMBL/GenBank/DDBJ whole genome shotgun (WGS) entry which is preliminary data.</text>
</comment>
<protein>
    <submittedName>
        <fullName evidence="2">Uncharacterized protein</fullName>
    </submittedName>
</protein>
<organism evidence="2 3">
    <name type="scientific">Hamadaea flava</name>
    <dbReference type="NCBI Taxonomy" id="1742688"/>
    <lineage>
        <taxon>Bacteria</taxon>
        <taxon>Bacillati</taxon>
        <taxon>Actinomycetota</taxon>
        <taxon>Actinomycetes</taxon>
        <taxon>Micromonosporales</taxon>
        <taxon>Micromonosporaceae</taxon>
        <taxon>Hamadaea</taxon>
    </lineage>
</organism>